<organism evidence="2 3">
    <name type="scientific">Tessaracoccus aquimaris</name>
    <dbReference type="NCBI Taxonomy" id="1332264"/>
    <lineage>
        <taxon>Bacteria</taxon>
        <taxon>Bacillati</taxon>
        <taxon>Actinomycetota</taxon>
        <taxon>Actinomycetes</taxon>
        <taxon>Propionibacteriales</taxon>
        <taxon>Propionibacteriaceae</taxon>
        <taxon>Tessaracoccus</taxon>
    </lineage>
</organism>
<gene>
    <name evidence="2" type="ORF">BW730_08705</name>
</gene>
<evidence type="ECO:0000256" key="1">
    <source>
        <dbReference type="SAM" id="SignalP"/>
    </source>
</evidence>
<evidence type="ECO:0000313" key="2">
    <source>
        <dbReference type="EMBL" id="AQP47557.1"/>
    </source>
</evidence>
<reference evidence="3" key="1">
    <citation type="submission" date="2017-02" db="EMBL/GenBank/DDBJ databases">
        <title>Tessaracoccus aquaemaris sp. nov., isolated from the intestine of a Korean rockfish, Sebastes schlegelii, in a marine aquaculture pond.</title>
        <authorList>
            <person name="Tak E.J."/>
            <person name="Bae J.-W."/>
        </authorList>
    </citation>
    <scope>NUCLEOTIDE SEQUENCE [LARGE SCALE GENOMIC DNA]</scope>
    <source>
        <strain evidence="3">NSG39</strain>
    </source>
</reference>
<protein>
    <recommendedName>
        <fullName evidence="4">Transglutaminase-like domain-containing protein</fullName>
    </recommendedName>
</protein>
<evidence type="ECO:0008006" key="4">
    <source>
        <dbReference type="Google" id="ProtNLM"/>
    </source>
</evidence>
<accession>A0A1Q2CN68</accession>
<feature type="signal peptide" evidence="1">
    <location>
        <begin position="1"/>
        <end position="22"/>
    </location>
</feature>
<proteinExistence type="predicted"/>
<keyword evidence="3" id="KW-1185">Reference proteome</keyword>
<keyword evidence="1" id="KW-0732">Signal</keyword>
<dbReference type="EMBL" id="CP019606">
    <property type="protein sequence ID" value="AQP47557.1"/>
    <property type="molecule type" value="Genomic_DNA"/>
</dbReference>
<sequence>MKLRWGLPALLGAALIPVWVMAPPAVKTDAPDTVDGLIARAKATGATGRALVDEAIRLVAVAFPAHSLWHLTESPARALRAHRGWSHQYNTVLSEVLRGLGFDTSLVHAARVRGFGYPWWLSGHSWVKVIVEDRALDACACDPTSTVGNPPFVPVTAELPLRLVTRWAVGAALVPFVVAEVWRAWLTGRPVAPWVYGDKDGSHP</sequence>
<dbReference type="SUPFAM" id="SSF54001">
    <property type="entry name" value="Cysteine proteinases"/>
    <property type="match status" value="1"/>
</dbReference>
<dbReference type="RefSeq" id="WP_077685888.1">
    <property type="nucleotide sequence ID" value="NZ_CP019606.1"/>
</dbReference>
<name>A0A1Q2CN68_9ACTN</name>
<dbReference type="AlphaFoldDB" id="A0A1Q2CN68"/>
<dbReference type="KEGG" id="tes:BW730_08705"/>
<dbReference type="Proteomes" id="UP000188145">
    <property type="component" value="Chromosome"/>
</dbReference>
<dbReference type="InterPro" id="IPR038765">
    <property type="entry name" value="Papain-like_cys_pep_sf"/>
</dbReference>
<evidence type="ECO:0000313" key="3">
    <source>
        <dbReference type="Proteomes" id="UP000188145"/>
    </source>
</evidence>
<dbReference type="OrthoDB" id="3727142at2"/>
<feature type="chain" id="PRO_5012501514" description="Transglutaminase-like domain-containing protein" evidence="1">
    <location>
        <begin position="23"/>
        <end position="204"/>
    </location>
</feature>